<comment type="caution">
    <text evidence="1">The sequence shown here is derived from an EMBL/GenBank/DDBJ whole genome shotgun (WGS) entry which is preliminary data.</text>
</comment>
<dbReference type="OrthoDB" id="2989675at2"/>
<gene>
    <name evidence="1" type="ORF">H1164_02200</name>
</gene>
<dbReference type="Proteomes" id="UP000530514">
    <property type="component" value="Unassembled WGS sequence"/>
</dbReference>
<sequence>MATRPSKKEFADWINTLTGSEVMTEKKLDQILFNAKKSVQKQGMNGLFEYMRQLLGLPISDEFMQHILERLSSPDGASALFQEFQLNVPAEIRKATKKNNKKK</sequence>
<evidence type="ECO:0000313" key="1">
    <source>
        <dbReference type="EMBL" id="MBA4541714.1"/>
    </source>
</evidence>
<dbReference type="RefSeq" id="WP_033101016.1">
    <property type="nucleotide sequence ID" value="NZ_JACEIP010000002.1"/>
</dbReference>
<accession>A0A7W1X816</accession>
<keyword evidence="2" id="KW-1185">Reference proteome</keyword>
<organism evidence="1 2">
    <name type="scientific">Thermoactinomyces daqus</name>
    <dbReference type="NCBI Taxonomy" id="1329516"/>
    <lineage>
        <taxon>Bacteria</taxon>
        <taxon>Bacillati</taxon>
        <taxon>Bacillota</taxon>
        <taxon>Bacilli</taxon>
        <taxon>Bacillales</taxon>
        <taxon>Thermoactinomycetaceae</taxon>
        <taxon>Thermoactinomyces</taxon>
    </lineage>
</organism>
<dbReference type="EMBL" id="JACEIP010000002">
    <property type="protein sequence ID" value="MBA4541714.1"/>
    <property type="molecule type" value="Genomic_DNA"/>
</dbReference>
<proteinExistence type="predicted"/>
<name>A0A7W1X816_9BACL</name>
<reference evidence="1 2" key="1">
    <citation type="submission" date="2020-07" db="EMBL/GenBank/DDBJ databases">
        <authorList>
            <person name="Feng H."/>
        </authorList>
    </citation>
    <scope>NUCLEOTIDE SEQUENCE [LARGE SCALE GENOMIC DNA]</scope>
    <source>
        <strain evidence="2">s-11</strain>
    </source>
</reference>
<evidence type="ECO:0000313" key="2">
    <source>
        <dbReference type="Proteomes" id="UP000530514"/>
    </source>
</evidence>
<protein>
    <submittedName>
        <fullName evidence="1">Uncharacterized protein</fullName>
    </submittedName>
</protein>
<dbReference type="AlphaFoldDB" id="A0A7W1X816"/>